<dbReference type="RefSeq" id="WP_133966482.1">
    <property type="nucleotide sequence ID" value="NZ_SORL01000007.1"/>
</dbReference>
<dbReference type="Proteomes" id="UP000294824">
    <property type="component" value="Unassembled WGS sequence"/>
</dbReference>
<dbReference type="AlphaFoldDB" id="A0A4R8MEC1"/>
<dbReference type="EMBL" id="SORL01000007">
    <property type="protein sequence ID" value="TDY64210.1"/>
    <property type="molecule type" value="Genomic_DNA"/>
</dbReference>
<proteinExistence type="predicted"/>
<keyword evidence="2" id="KW-1185">Reference proteome</keyword>
<evidence type="ECO:0000313" key="1">
    <source>
        <dbReference type="EMBL" id="TDY64210.1"/>
    </source>
</evidence>
<protein>
    <submittedName>
        <fullName evidence="1">Uncharacterized protein</fullName>
    </submittedName>
</protein>
<accession>A0A4R8MEC1</accession>
<sequence>MYYKVKISSDPKIIGVNNGVYQVEIKPKTSFEGKIEEKKFDDYFDKPLSYFRSNKYKPIDKKEVKTITFIPLKKAKETDFVSYSPNVNAMLGLFSDNLMTIISEFKLPSLIKIDALIKGFKKKYFFVGLPILDMGIIDFSNSTFSVLKSGEILSLNNKEEYIEKVIINDLYRSSKLMLKENIDFDMFYLQSEGLFFSKNLISKLEKEGITGLEIKSTSLVIKPSN</sequence>
<comment type="caution">
    <text evidence="1">The sequence shown here is derived from an EMBL/GenBank/DDBJ whole genome shotgun (WGS) entry which is preliminary data.</text>
</comment>
<organism evidence="1 2">
    <name type="scientific">Algibacter lectus</name>
    <dbReference type="NCBI Taxonomy" id="221126"/>
    <lineage>
        <taxon>Bacteria</taxon>
        <taxon>Pseudomonadati</taxon>
        <taxon>Bacteroidota</taxon>
        <taxon>Flavobacteriia</taxon>
        <taxon>Flavobacteriales</taxon>
        <taxon>Flavobacteriaceae</taxon>
        <taxon>Algibacter</taxon>
    </lineage>
</organism>
<gene>
    <name evidence="1" type="ORF">DFQ06_1115</name>
</gene>
<name>A0A4R8MEC1_9FLAO</name>
<reference evidence="1 2" key="1">
    <citation type="submission" date="2019-03" db="EMBL/GenBank/DDBJ databases">
        <title>Genomic Encyclopedia of Type Strains, Phase III (KMG-III): the genomes of soil and plant-associated and newly described type strains.</title>
        <authorList>
            <person name="Whitman W."/>
        </authorList>
    </citation>
    <scope>NUCLEOTIDE SEQUENCE [LARGE SCALE GENOMIC DNA]</scope>
    <source>
        <strain evidence="1 2">CECT 8301</strain>
    </source>
</reference>
<evidence type="ECO:0000313" key="2">
    <source>
        <dbReference type="Proteomes" id="UP000294824"/>
    </source>
</evidence>